<gene>
    <name evidence="1" type="ORF">TPC1_16346</name>
</gene>
<evidence type="ECO:0000313" key="1">
    <source>
        <dbReference type="EMBL" id="JAP91891.1"/>
    </source>
</evidence>
<dbReference type="InterPro" id="IPR032675">
    <property type="entry name" value="LRR_dom_sf"/>
</dbReference>
<proteinExistence type="predicted"/>
<sequence length="412" mass="47410">NTFITLKIIIGDEDMIDVDQKKILNFIAPNLVEIHTKMQYLRFVYAPSLKIVGQYAFSECQSLIKIIAPVIESVGLYAFNDCYNLHNLNLENAKQLDSESLSSSGLNQCTLNFSTVDEKNLDRVLIDQYSLENVCLPNAEVVDFKALAQNESLKVLRLPVVREILNPDTLPHIKVTPDSSAFAKQNRQTAELVQTDCKFDPLKVKEAIQLNTAEFNRILYSKLLPAQDFKSLKGIFLQRQTQIPISAFEKHYLLNFAICPNVIEVSQKAFSECFCLVKFFSQQLKFVEEEAFWCCSCLAQISFKQLLQIKEKSFGFCNAFVNIEMPLVKVLPKECFEYCTGLMQVFVPSLELADEECFVHFKQAIIVKDLKQKQKFQEILVTEFKERAQRLKLIARIKKVAYYAKQVKHYKE</sequence>
<dbReference type="AlphaFoldDB" id="A0A146K8N0"/>
<dbReference type="PANTHER" id="PTHR45661">
    <property type="entry name" value="SURFACE ANTIGEN"/>
    <property type="match status" value="1"/>
</dbReference>
<reference evidence="1" key="1">
    <citation type="submission" date="2015-07" db="EMBL/GenBank/DDBJ databases">
        <title>Adaptation to a free-living lifestyle via gene acquisitions in the diplomonad Trepomonas sp. PC1.</title>
        <authorList>
            <person name="Xu F."/>
            <person name="Jerlstrom-Hultqvist J."/>
            <person name="Kolisko M."/>
            <person name="Simpson A.G.B."/>
            <person name="Roger A.J."/>
            <person name="Svard S.G."/>
            <person name="Andersson J.O."/>
        </authorList>
    </citation>
    <scope>NUCLEOTIDE SEQUENCE</scope>
    <source>
        <strain evidence="1">PC1</strain>
    </source>
</reference>
<dbReference type="Gene3D" id="3.80.10.10">
    <property type="entry name" value="Ribonuclease Inhibitor"/>
    <property type="match status" value="2"/>
</dbReference>
<feature type="non-terminal residue" evidence="1">
    <location>
        <position position="1"/>
    </location>
</feature>
<protein>
    <submittedName>
        <fullName evidence="1">Leucine rich repeats-containing protein</fullName>
    </submittedName>
</protein>
<dbReference type="PANTHER" id="PTHR45661:SF3">
    <property type="entry name" value="IG-LIKE DOMAIN-CONTAINING PROTEIN"/>
    <property type="match status" value="1"/>
</dbReference>
<dbReference type="InterPro" id="IPR026906">
    <property type="entry name" value="LRR_5"/>
</dbReference>
<dbReference type="SUPFAM" id="SSF52058">
    <property type="entry name" value="L domain-like"/>
    <property type="match status" value="1"/>
</dbReference>
<name>A0A146K8N0_9EUKA</name>
<dbReference type="Pfam" id="PF13306">
    <property type="entry name" value="LRR_5"/>
    <property type="match status" value="2"/>
</dbReference>
<organism evidence="1">
    <name type="scientific">Trepomonas sp. PC1</name>
    <dbReference type="NCBI Taxonomy" id="1076344"/>
    <lineage>
        <taxon>Eukaryota</taxon>
        <taxon>Metamonada</taxon>
        <taxon>Diplomonadida</taxon>
        <taxon>Hexamitidae</taxon>
        <taxon>Hexamitinae</taxon>
        <taxon>Trepomonas</taxon>
    </lineage>
</organism>
<feature type="non-terminal residue" evidence="1">
    <location>
        <position position="412"/>
    </location>
</feature>
<accession>A0A146K8N0</accession>
<dbReference type="EMBL" id="GDID01004715">
    <property type="protein sequence ID" value="JAP91891.1"/>
    <property type="molecule type" value="Transcribed_RNA"/>
</dbReference>
<dbReference type="InterPro" id="IPR053139">
    <property type="entry name" value="Surface_bspA-like"/>
</dbReference>